<evidence type="ECO:0000313" key="2">
    <source>
        <dbReference type="EMBL" id="ACJ15836.1"/>
    </source>
</evidence>
<keyword evidence="1" id="KW-0472">Membrane</keyword>
<feature type="transmembrane region" description="Helical" evidence="1">
    <location>
        <begin position="197"/>
        <end position="218"/>
    </location>
</feature>
<dbReference type="GeneID" id="7018016"/>
<proteinExistence type="predicted"/>
<feature type="transmembrane region" description="Helical" evidence="1">
    <location>
        <begin position="261"/>
        <end position="280"/>
    </location>
</feature>
<gene>
    <name evidence="2" type="ordered locus">TON_0351</name>
</gene>
<dbReference type="HOGENOM" id="CLU_923240_0_0_2"/>
<accession>B6YTE9</accession>
<keyword evidence="1" id="KW-1133">Transmembrane helix</keyword>
<feature type="transmembrane region" description="Helical" evidence="1">
    <location>
        <begin position="168"/>
        <end position="190"/>
    </location>
</feature>
<reference evidence="2 3" key="1">
    <citation type="journal article" date="2008" name="J. Bacteriol.">
        <title>The complete genome sequence of Thermococcus onnurineus NA1 reveals a mixed heterotrophic and carboxydotrophic metabolism.</title>
        <authorList>
            <person name="Lee H.S."/>
            <person name="Kang S.G."/>
            <person name="Bae S.S."/>
            <person name="Lim J.K."/>
            <person name="Cho Y."/>
            <person name="Kim Y.J."/>
            <person name="Jeon J.H."/>
            <person name="Cha S.S."/>
            <person name="Kwon K.K."/>
            <person name="Kim H.T."/>
            <person name="Park C.J."/>
            <person name="Lee H.W."/>
            <person name="Kim S.I."/>
            <person name="Chun J."/>
            <person name="Colwell R.R."/>
            <person name="Kim S.J."/>
            <person name="Lee J.H."/>
        </authorList>
    </citation>
    <scope>NUCLEOTIDE SEQUENCE [LARGE SCALE GENOMIC DNA]</scope>
    <source>
        <strain evidence="2 3">NA1</strain>
    </source>
</reference>
<dbReference type="AlphaFoldDB" id="B6YTE9"/>
<dbReference type="RefSeq" id="WP_012571308.1">
    <property type="nucleotide sequence ID" value="NC_011529.1"/>
</dbReference>
<keyword evidence="1 2" id="KW-0812">Transmembrane</keyword>
<organism evidence="2 3">
    <name type="scientific">Thermococcus onnurineus (strain NA1)</name>
    <dbReference type="NCBI Taxonomy" id="523850"/>
    <lineage>
        <taxon>Archaea</taxon>
        <taxon>Methanobacteriati</taxon>
        <taxon>Methanobacteriota</taxon>
        <taxon>Thermococci</taxon>
        <taxon>Thermococcales</taxon>
        <taxon>Thermococcaceae</taxon>
        <taxon>Thermococcus</taxon>
    </lineage>
</organism>
<dbReference type="OrthoDB" id="97457at2157"/>
<feature type="transmembrane region" description="Helical" evidence="1">
    <location>
        <begin position="238"/>
        <end position="254"/>
    </location>
</feature>
<feature type="transmembrane region" description="Helical" evidence="1">
    <location>
        <begin position="15"/>
        <end position="36"/>
    </location>
</feature>
<dbReference type="Proteomes" id="UP000002727">
    <property type="component" value="Chromosome"/>
</dbReference>
<protein>
    <submittedName>
        <fullName evidence="2">Transmembrane efflux pump</fullName>
    </submittedName>
</protein>
<sequence>MPISTNDLIRTLNSWKFWAVLLLAILVTYVLFFPIFKPLMEDYSELKSFEMQMVKEHDAMVCHQIYSMNSGIFERINATCDNEYYRPNISTTTYKGLVVYRDTYEKFQDARRRTLDDLHKVIPLLPLLAVLMLYFNYVLVDTEYLLMKGTEPALRDALLKGLNSIPGLIIAELTTLLAVFLIGVILAVSLAAIFGELGIMLVAFLIMPALSLVTPTYYFTRLVIPIEEILRTAKRCPGGYTVLGLLIMIVGWLFEAAYTHYLGIWSAAILALLGLVKYMLDSLAALVVYLGGTEGEKTG</sequence>
<dbReference type="PATRIC" id="fig|523850.10.peg.354"/>
<dbReference type="EMBL" id="CP000855">
    <property type="protein sequence ID" value="ACJ15836.1"/>
    <property type="molecule type" value="Genomic_DNA"/>
</dbReference>
<dbReference type="KEGG" id="ton:TON_0351"/>
<evidence type="ECO:0000256" key="1">
    <source>
        <dbReference type="SAM" id="Phobius"/>
    </source>
</evidence>
<feature type="transmembrane region" description="Helical" evidence="1">
    <location>
        <begin position="121"/>
        <end position="140"/>
    </location>
</feature>
<evidence type="ECO:0000313" key="3">
    <source>
        <dbReference type="Proteomes" id="UP000002727"/>
    </source>
</evidence>
<keyword evidence="3" id="KW-1185">Reference proteome</keyword>
<name>B6YTE9_THEON</name>
<dbReference type="eggNOG" id="arCOG12946">
    <property type="taxonomic scope" value="Archaea"/>
</dbReference>